<name>A0A182E768_ONCOC</name>
<dbReference type="PRINTS" id="PR00398">
    <property type="entry name" value="STRDHORMONER"/>
</dbReference>
<feature type="region of interest" description="Disordered" evidence="12">
    <location>
        <begin position="141"/>
        <end position="165"/>
    </location>
</feature>
<evidence type="ECO:0000313" key="17">
    <source>
        <dbReference type="WBParaSite" id="nOo.2.0.1.t03859-RA"/>
    </source>
</evidence>
<feature type="domain" description="NR LBD" evidence="14">
    <location>
        <begin position="224"/>
        <end position="474"/>
    </location>
</feature>
<evidence type="ECO:0000256" key="8">
    <source>
        <dbReference type="ARBA" id="ARBA00023163"/>
    </source>
</evidence>
<dbReference type="FunFam" id="3.30.50.10:FF:000030">
    <property type="entry name" value="Nuclear Hormone Receptor family"/>
    <property type="match status" value="1"/>
</dbReference>
<keyword evidence="4 11" id="KW-0863">Zinc-finger</keyword>
<dbReference type="Proteomes" id="UP000271087">
    <property type="component" value="Unassembled WGS sequence"/>
</dbReference>
<feature type="compositionally biased region" description="Low complexity" evidence="12">
    <location>
        <begin position="151"/>
        <end position="165"/>
    </location>
</feature>
<evidence type="ECO:0000256" key="5">
    <source>
        <dbReference type="ARBA" id="ARBA00022833"/>
    </source>
</evidence>
<dbReference type="AlphaFoldDB" id="A0A182E768"/>
<gene>
    <name evidence="15" type="ORF">NOO_LOCUS3859</name>
</gene>
<keyword evidence="10 11" id="KW-0539">Nucleus</keyword>
<dbReference type="Pfam" id="PF00105">
    <property type="entry name" value="zf-C4"/>
    <property type="match status" value="1"/>
</dbReference>
<dbReference type="SMART" id="SM00399">
    <property type="entry name" value="ZnF_C4"/>
    <property type="match status" value="1"/>
</dbReference>
<dbReference type="Gene3D" id="1.10.565.10">
    <property type="entry name" value="Retinoid X Receptor"/>
    <property type="match status" value="1"/>
</dbReference>
<accession>A0A182E768</accession>
<evidence type="ECO:0000256" key="7">
    <source>
        <dbReference type="ARBA" id="ARBA00023125"/>
    </source>
</evidence>
<dbReference type="OrthoDB" id="5771769at2759"/>
<dbReference type="SUPFAM" id="SSF57716">
    <property type="entry name" value="Glucocorticoid receptor-like (DNA-binding domain)"/>
    <property type="match status" value="1"/>
</dbReference>
<evidence type="ECO:0000256" key="3">
    <source>
        <dbReference type="ARBA" id="ARBA00022723"/>
    </source>
</evidence>
<evidence type="ECO:0000256" key="6">
    <source>
        <dbReference type="ARBA" id="ARBA00023015"/>
    </source>
</evidence>
<evidence type="ECO:0000259" key="13">
    <source>
        <dbReference type="PROSITE" id="PS51030"/>
    </source>
</evidence>
<dbReference type="GO" id="GO:0008270">
    <property type="term" value="F:zinc ion binding"/>
    <property type="evidence" value="ECO:0007669"/>
    <property type="project" value="UniProtKB-KW"/>
</dbReference>
<dbReference type="SUPFAM" id="SSF48508">
    <property type="entry name" value="Nuclear receptor ligand-binding domain"/>
    <property type="match status" value="1"/>
</dbReference>
<keyword evidence="16" id="KW-1185">Reference proteome</keyword>
<keyword evidence="6 11" id="KW-0805">Transcription regulation</keyword>
<proteinExistence type="inferred from homology"/>
<dbReference type="PROSITE" id="PS00031">
    <property type="entry name" value="NUCLEAR_REC_DBD_1"/>
    <property type="match status" value="1"/>
</dbReference>
<dbReference type="PROSITE" id="PS51030">
    <property type="entry name" value="NUCLEAR_REC_DBD_2"/>
    <property type="match status" value="1"/>
</dbReference>
<dbReference type="PRINTS" id="PR00047">
    <property type="entry name" value="STROIDFINGER"/>
</dbReference>
<comment type="similarity">
    <text evidence="2 11">Belongs to the nuclear hormone receptor family.</text>
</comment>
<dbReference type="WBParaSite" id="nOo.2.0.1.t03859-RA">
    <property type="protein sequence ID" value="nOo.2.0.1.t03859-RA"/>
    <property type="gene ID" value="nOo.2.0.1.g03859"/>
</dbReference>
<evidence type="ECO:0000256" key="1">
    <source>
        <dbReference type="ARBA" id="ARBA00004123"/>
    </source>
</evidence>
<keyword evidence="7 11" id="KW-0238">DNA-binding</keyword>
<dbReference type="CDD" id="cd06960">
    <property type="entry name" value="NR_DBD_HNF4A"/>
    <property type="match status" value="1"/>
</dbReference>
<evidence type="ECO:0000256" key="10">
    <source>
        <dbReference type="ARBA" id="ARBA00023242"/>
    </source>
</evidence>
<dbReference type="SMART" id="SM00430">
    <property type="entry name" value="HOLI"/>
    <property type="match status" value="1"/>
</dbReference>
<keyword evidence="5 11" id="KW-0862">Zinc</keyword>
<dbReference type="InterPro" id="IPR050274">
    <property type="entry name" value="Nuclear_hormone_rcpt_NR2"/>
</dbReference>
<dbReference type="InterPro" id="IPR000536">
    <property type="entry name" value="Nucl_hrmn_rcpt_lig-bd"/>
</dbReference>
<comment type="subcellular location">
    <subcellularLocation>
        <location evidence="1 11">Nucleus</location>
    </subcellularLocation>
</comment>
<reference evidence="15 16" key="2">
    <citation type="submission" date="2018-08" db="EMBL/GenBank/DDBJ databases">
        <authorList>
            <person name="Laetsch R D."/>
            <person name="Stevens L."/>
            <person name="Kumar S."/>
            <person name="Blaxter L. M."/>
        </authorList>
    </citation>
    <scope>NUCLEOTIDE SEQUENCE [LARGE SCALE GENOMIC DNA]</scope>
</reference>
<dbReference type="STRING" id="42157.A0A182E768"/>
<dbReference type="GO" id="GO:0003700">
    <property type="term" value="F:DNA-binding transcription factor activity"/>
    <property type="evidence" value="ECO:0007669"/>
    <property type="project" value="InterPro"/>
</dbReference>
<reference evidence="17" key="1">
    <citation type="submission" date="2016-06" db="UniProtKB">
        <authorList>
            <consortium name="WormBaseParasite"/>
        </authorList>
    </citation>
    <scope>IDENTIFICATION</scope>
</reference>
<dbReference type="Gene3D" id="3.30.50.10">
    <property type="entry name" value="Erythroid Transcription Factor GATA-1, subunit A"/>
    <property type="match status" value="1"/>
</dbReference>
<dbReference type="InterPro" id="IPR001723">
    <property type="entry name" value="Nuclear_hrmn_rcpt"/>
</dbReference>
<evidence type="ECO:0000313" key="16">
    <source>
        <dbReference type="Proteomes" id="UP000271087"/>
    </source>
</evidence>
<dbReference type="PROSITE" id="PS51843">
    <property type="entry name" value="NR_LBD"/>
    <property type="match status" value="1"/>
</dbReference>
<feature type="region of interest" description="Disordered" evidence="12">
    <location>
        <begin position="203"/>
        <end position="222"/>
    </location>
</feature>
<dbReference type="InterPro" id="IPR001628">
    <property type="entry name" value="Znf_hrmn_rcpt"/>
</dbReference>
<evidence type="ECO:0000256" key="4">
    <source>
        <dbReference type="ARBA" id="ARBA00022771"/>
    </source>
</evidence>
<keyword evidence="9 11" id="KW-0675">Receptor</keyword>
<evidence type="ECO:0000256" key="12">
    <source>
        <dbReference type="SAM" id="MobiDB-lite"/>
    </source>
</evidence>
<dbReference type="InterPro" id="IPR049636">
    <property type="entry name" value="HNF4-like_DBD"/>
</dbReference>
<dbReference type="Pfam" id="PF00104">
    <property type="entry name" value="Hormone_recep"/>
    <property type="match status" value="1"/>
</dbReference>
<dbReference type="EMBL" id="UYRW01000788">
    <property type="protein sequence ID" value="VDK70807.1"/>
    <property type="molecule type" value="Genomic_DNA"/>
</dbReference>
<evidence type="ECO:0000256" key="11">
    <source>
        <dbReference type="RuleBase" id="RU004334"/>
    </source>
</evidence>
<dbReference type="PANTHER" id="PTHR24083">
    <property type="entry name" value="NUCLEAR HORMONE RECEPTOR"/>
    <property type="match status" value="1"/>
</dbReference>
<keyword evidence="8 11" id="KW-0804">Transcription</keyword>
<feature type="domain" description="Nuclear receptor" evidence="13">
    <location>
        <begin position="65"/>
        <end position="140"/>
    </location>
</feature>
<dbReference type="InterPro" id="IPR013088">
    <property type="entry name" value="Znf_NHR/GATA"/>
</dbReference>
<protein>
    <submittedName>
        <fullName evidence="17">Nuclear receptor domain-containing protein</fullName>
    </submittedName>
</protein>
<evidence type="ECO:0000256" key="2">
    <source>
        <dbReference type="ARBA" id="ARBA00005993"/>
    </source>
</evidence>
<sequence>MLLLLDQSDNNPGKTTILDLRNKEKLESLTKEKAGGNSCDIFRMHQMLKVESTVKDSDDIEKNNDLLCMVCGDQATGRHYGTIACNGCKGFFRRTIRRGYKYTCRFNSNCNIDKHNRAVCRSCRYMRCINAGMKIDAVQNERDVIGRRNRPSSSSSPSTSVTAAVAQSTTNGGFSTIKLEQTKTANRKQSSGNGQFIVTSTTSSLSSSSSLPTTTTSTLSSWDTPRSLLESLLSSEKKIGNLQETIMKQTDVQLWAKNQLYEENDAGRTATIKDIYTSIHSQLLLVIEWAKTLSPFTELSTDDQTALLKNYASQHIILGVSYRSKDNSNFLKLLNESFIPRCNDDNSDEYLENIYFRDSERIMDQLVAPMKFLKIDDVEFVALKACVLFNPVAKGLSSGSVMNILAARRRIFGALEHYVSTKIPTDVNRIGDLTFFILSPLQALANAICEDVLVFKLSGVANIDQLMEELILAETKERKISGRLNSETLSMKDLYEEKLKVSNLNHSTSCDDMESSMPNQLDNTSNIAPPGENIINDFVESSYREYSPTINSLSSFIMDPFKSNPSSPTQLEAINVSDINSSTYSSAWTTPSSHCTTYLESDDYFIASSMNL</sequence>
<evidence type="ECO:0000313" key="15">
    <source>
        <dbReference type="EMBL" id="VDK70807.1"/>
    </source>
</evidence>
<evidence type="ECO:0000256" key="9">
    <source>
        <dbReference type="ARBA" id="ARBA00023170"/>
    </source>
</evidence>
<organism evidence="17">
    <name type="scientific">Onchocerca ochengi</name>
    <name type="common">Filarial nematode worm</name>
    <dbReference type="NCBI Taxonomy" id="42157"/>
    <lineage>
        <taxon>Eukaryota</taxon>
        <taxon>Metazoa</taxon>
        <taxon>Ecdysozoa</taxon>
        <taxon>Nematoda</taxon>
        <taxon>Chromadorea</taxon>
        <taxon>Rhabditida</taxon>
        <taxon>Spirurina</taxon>
        <taxon>Spiruromorpha</taxon>
        <taxon>Filarioidea</taxon>
        <taxon>Onchocercidae</taxon>
        <taxon>Onchocerca</taxon>
    </lineage>
</organism>
<dbReference type="GO" id="GO:0005634">
    <property type="term" value="C:nucleus"/>
    <property type="evidence" value="ECO:0007669"/>
    <property type="project" value="UniProtKB-SubCell"/>
</dbReference>
<dbReference type="GO" id="GO:0000978">
    <property type="term" value="F:RNA polymerase II cis-regulatory region sequence-specific DNA binding"/>
    <property type="evidence" value="ECO:0007669"/>
    <property type="project" value="InterPro"/>
</dbReference>
<keyword evidence="3 11" id="KW-0479">Metal-binding</keyword>
<dbReference type="InterPro" id="IPR035500">
    <property type="entry name" value="NHR-like_dom_sf"/>
</dbReference>
<evidence type="ECO:0000259" key="14">
    <source>
        <dbReference type="PROSITE" id="PS51843"/>
    </source>
</evidence>